<keyword evidence="2" id="KW-0812">Transmembrane</keyword>
<name>I5D729_MYCAA</name>
<comment type="caution">
    <text evidence="3">The sequence shown here is derived from an EMBL/GenBank/DDBJ whole genome shotgun (WGS) entry which is preliminary data.</text>
</comment>
<dbReference type="PATRIC" id="fig|1110504.5.peg.16"/>
<feature type="region of interest" description="Disordered" evidence="1">
    <location>
        <begin position="1202"/>
        <end position="1251"/>
    </location>
</feature>
<evidence type="ECO:0000256" key="2">
    <source>
        <dbReference type="SAM" id="Phobius"/>
    </source>
</evidence>
<proteinExistence type="predicted"/>
<dbReference type="Proteomes" id="UP000003181">
    <property type="component" value="Unassembled WGS sequence"/>
</dbReference>
<feature type="compositionally biased region" description="Polar residues" evidence="1">
    <location>
        <begin position="873"/>
        <end position="883"/>
    </location>
</feature>
<evidence type="ECO:0000313" key="4">
    <source>
        <dbReference type="Proteomes" id="UP000003181"/>
    </source>
</evidence>
<feature type="region of interest" description="Disordered" evidence="1">
    <location>
        <begin position="870"/>
        <end position="986"/>
    </location>
</feature>
<evidence type="ECO:0000313" key="3">
    <source>
        <dbReference type="EMBL" id="EIN15488.1"/>
    </source>
</evidence>
<feature type="compositionally biased region" description="Gly residues" evidence="1">
    <location>
        <begin position="749"/>
        <end position="760"/>
    </location>
</feature>
<keyword evidence="2" id="KW-1133">Transmembrane helix</keyword>
<keyword evidence="2" id="KW-0472">Membrane</keyword>
<sequence>MKQELKKVGGYPLSYISSKNKERNSSNATISKITMSLEAKNLNARKVSYLERNFNFDEEYEEESNDDIKYTNENKFDWDKVTSYKITVELSSPRDKEHIFAKYKTDFNNLKSKLEAYSFNIETDTGGQLGTDESKQNGDKTNIEKLDEKLQEFNKQNNNSSKLRAEFEVASPSTIDICLKNEDGTFKEWVAKNVKVNITPSAEYKGRIARKNLEKRLVIKLGKWVDFNNGTTKLVDDILVRDPNEQKEINNTGNERYGGRWIAHTPLKVNFTATSDETEVITINGKKIDVINYRFEEDLTDNRKNADDKEKVFNADIKDQNDKTTKNESNSHAKNEYKIEITKYKDKAHKTVEYKYTKIIVIDSRSAQMDYKWFAWDPEKNRHQKELIEEFLTDEKGEVKKDKDGKPIPNAKYDPLIDKKTGTKKQLVWFDFKRGSTKSNLGLFANTDTNRYPEKDGHYMPNSDFSDDVDDSKEKNYYKLTKAPYKTKTLFAPHSNEKDLDSGVIAEAVVLDGKGALKQLIGKNENATLFKLTSRGLYKIPKSSTQRFLTLANETGSDNYFSEEGIWLFTSNAKNSISNYKFVLINKDSSPYSQFLDSLPNFDSLKPLWETKQGKRFFEYLEATKELKHEQIKLLNYEDAMEYYKQYINDLWTGFEVNSPIAITPKFKTIPKQKKISDIASVDKFKEYIDKFNHSEKVELSKVEVGGENYLKVFFKLKTTNTRYRLSQDGYAVHIEIENSANGSSNSGNGDGDGSKPGSGDGKDPSNKKESKENIYLTLNSQLFLNLAAKNSYSSFKRILQFLPKNDVFLSLSEKHLQLLNINYDLNERLKLLVVNVSFIDPNNNKKYNLLPKSSFSILLDFAKSISDDDSNNIKPYSPSNGSDWEKVSPRDDDSNNRDGNNSSNSGNGSNGNSNSNNWNNINIPGNSNTPINSGGRNNSSASGNGSNGSSNSGIDPNKNPYADPFSEKWPTDNSSGNNGISDDESDIAKDKRSIFNGIVFKRINLKGTSTFEEAKEWIKKLIQEQTPNLKLGTDYEIKNLDQVARERIYPQTNVSDFKNVNISFANLQALGKKFGYARVEVVNVVAQALEEDIDLSKIKLNDITLNENKLSMLKRKVVEEINKQLKSHHLEINKDLIIDNWENAIRALSLGKGNSTRLEIKGNNIKIKNSTFVNVTNNANEVINDELDPYVSPYRPWDGYINNGNSNGRDGSNPGGSGSGENNGNGHNNSNGNSNGSNGNNNNDSGSNKDPNINKVLYDLSYVYLAKQSFSEHVLSELREKVLKTIVDNLSLQYFIEYKKHYDIDLNELNEVIKKIGEKSNEPIVASLSLKAIPNVSKNSTAISISNINKLFDPIDDLNKPISGTTKKLTQKQILLIFIPLGILGATGIGTLIGFIYVRKVKNKIK</sequence>
<accession>I5D729</accession>
<organism evidence="3 4">
    <name type="scientific">Mycoplasmopsis agalactiae 14628</name>
    <dbReference type="NCBI Taxonomy" id="1110504"/>
    <lineage>
        <taxon>Bacteria</taxon>
        <taxon>Bacillati</taxon>
        <taxon>Mycoplasmatota</taxon>
        <taxon>Mycoplasmoidales</taxon>
        <taxon>Metamycoplasmataceae</taxon>
        <taxon>Mycoplasmopsis</taxon>
    </lineage>
</organism>
<dbReference type="EMBL" id="AJPR01000002">
    <property type="protein sequence ID" value="EIN15488.1"/>
    <property type="molecule type" value="Genomic_DNA"/>
</dbReference>
<feature type="compositionally biased region" description="Low complexity" evidence="1">
    <location>
        <begin position="1225"/>
        <end position="1249"/>
    </location>
</feature>
<feature type="compositionally biased region" description="Low complexity" evidence="1">
    <location>
        <begin position="1203"/>
        <end position="1213"/>
    </location>
</feature>
<gene>
    <name evidence="3" type="ORF">MAGb_0160</name>
</gene>
<feature type="compositionally biased region" description="Polar residues" evidence="1">
    <location>
        <begin position="972"/>
        <end position="981"/>
    </location>
</feature>
<feature type="region of interest" description="Disordered" evidence="1">
    <location>
        <begin position="742"/>
        <end position="770"/>
    </location>
</feature>
<dbReference type="STRING" id="1110504.MAGb_0160"/>
<reference evidence="3 4" key="1">
    <citation type="journal article" date="2012" name="Appl. Environ. Microbiol.">
        <title>Emergence of Atypical Mycoplasma agalactiae Strains Harboring a New Prophage and Associated with an Alpine Wild Ungulate Mortality Episode.</title>
        <authorList>
            <person name="Tardy F."/>
            <person name="Baranowski E."/>
            <person name="Nouvel L.X."/>
            <person name="Mick V."/>
            <person name="Manso-Silvan L."/>
            <person name="Thiaucourt F."/>
            <person name="Thebault P."/>
            <person name="Breton M."/>
            <person name="Sirand-Pugnet P."/>
            <person name="Blanchard A."/>
            <person name="Garnier A."/>
            <person name="Gibert P."/>
            <person name="Game Y."/>
            <person name="Poumarat F."/>
            <person name="Citti C."/>
        </authorList>
    </citation>
    <scope>NUCLEOTIDE SEQUENCE [LARGE SCALE GENOMIC DNA]</scope>
    <source>
        <strain evidence="3 4">14628</strain>
    </source>
</reference>
<dbReference type="NCBIfam" id="NF045892">
    <property type="entry name" value="ICE_Mbov_0399"/>
    <property type="match status" value="1"/>
</dbReference>
<feature type="compositionally biased region" description="Low complexity" evidence="1">
    <location>
        <begin position="898"/>
        <end position="954"/>
    </location>
</feature>
<evidence type="ECO:0000256" key="1">
    <source>
        <dbReference type="SAM" id="MobiDB-lite"/>
    </source>
</evidence>
<feature type="compositionally biased region" description="Gly residues" evidence="1">
    <location>
        <begin position="1214"/>
        <end position="1224"/>
    </location>
</feature>
<feature type="compositionally biased region" description="Basic and acidic residues" evidence="1">
    <location>
        <begin position="761"/>
        <end position="770"/>
    </location>
</feature>
<feature type="compositionally biased region" description="Basic and acidic residues" evidence="1">
    <location>
        <begin position="884"/>
        <end position="897"/>
    </location>
</feature>
<protein>
    <submittedName>
        <fullName evidence="3">Uncharacterized protein</fullName>
    </submittedName>
</protein>
<feature type="transmembrane region" description="Helical" evidence="2">
    <location>
        <begin position="1375"/>
        <end position="1399"/>
    </location>
</feature>